<evidence type="ECO:0000256" key="1">
    <source>
        <dbReference type="ARBA" id="ARBA00004479"/>
    </source>
</evidence>
<feature type="transmembrane region" description="Helical" evidence="9">
    <location>
        <begin position="436"/>
        <end position="462"/>
    </location>
</feature>
<evidence type="ECO:0000256" key="5">
    <source>
        <dbReference type="ARBA" id="ARBA00022737"/>
    </source>
</evidence>
<dbReference type="PROSITE" id="PS50011">
    <property type="entry name" value="PROTEIN_KINASE_DOM"/>
    <property type="match status" value="1"/>
</dbReference>
<dbReference type="GO" id="GO:0016020">
    <property type="term" value="C:membrane"/>
    <property type="evidence" value="ECO:0007669"/>
    <property type="project" value="UniProtKB-SubCell"/>
</dbReference>
<name>A0A6J1D4L5_MOMCH</name>
<keyword evidence="3 9" id="KW-0812">Transmembrane</keyword>
<keyword evidence="5" id="KW-0677">Repeat</keyword>
<dbReference type="SUPFAM" id="SSF52058">
    <property type="entry name" value="L domain-like"/>
    <property type="match status" value="1"/>
</dbReference>
<dbReference type="InterPro" id="IPR003591">
    <property type="entry name" value="Leu-rich_rpt_typical-subtyp"/>
</dbReference>
<gene>
    <name evidence="13" type="primary">LOC111017239</name>
</gene>
<evidence type="ECO:0000256" key="6">
    <source>
        <dbReference type="ARBA" id="ARBA00022989"/>
    </source>
</evidence>
<evidence type="ECO:0000259" key="11">
    <source>
        <dbReference type="PROSITE" id="PS50011"/>
    </source>
</evidence>
<sequence length="896" mass="97918">MRNAIFFTFLLFLCFEPTFQQLSSRTERIALLDLRSSLGLRSRDWPLKSDPCLNWNGIECLNGRVIGVNVSGFRRTRIGSQNPRFVVDALANLTLLQSFNASNFLLPGLIPDWFGSRLRSLQVLDLRSCSVLGPIPLGLGNLGNLTTLYLSNNKLNGTIPSSIGQLVQLSVLDLSHNELSGSIPLSFSSLGNLSFLDLSSNRLDGSIPPLIGSIRQLQNLNLSSNNITSSLPASLGDLEKLVDLDLSFNSLSGPLPQDLRSMSSLVRMVVGNNLLGGSLPEDLFPRLRQLQAVVLRDNGFTGAVPDVLFLTPQLRLLDISGNNFTGMLPNSSSNSNSTDGTLNISRNMFYGSLTPVLRRFNAVDLSGNYFEGIVPNSVPMTASLESNCLQNVSSQRTLEDCSSFYTSKGLSFDNFGKPNSEQPPLAEKSGKNNRKVIILASVLGGVGFIVLLVFLIFLLLLYKGGKSASTNQRGVSVGPIPPASSDSPTGLSINFASLGDAFTDKQLLQSTGGFIDENLIKLGHSGDLFRGVLDNGANVVIKKIDLRTVKKETYLVELDFFSKVSHTRLVPLLGHCLDNEHEKFLVYKYMPNGDLASSLVRKTNVDDENIQSLDWITRLKIALGAAEGLAYLHHECSPPLVHRDVQASSILLDDKFEVRLGSLSEVCAQEGDGHQNRISRLLRLPQSSEQGSSGSQTSVCSYDVYCFGKVLLELVTGKVGISATPDTQLKEFYDQTFPFISIHDKESVGKIVDPNLIVDEDFMEEVWAMAVVAKSCLNPKPSRRPQMRYILKALENPMKVVREESSGSARLRATSSRSWNAALFGSWRQSQSDLTVVPAATMSKTAGGSFKQSGTSGSQGSAQNNSGDVSSRRRHSKEIFPEPQDEQGERAEYHYQ</sequence>
<dbReference type="RefSeq" id="XP_022148628.1">
    <property type="nucleotide sequence ID" value="XM_022292936.1"/>
</dbReference>
<dbReference type="InterPro" id="IPR013210">
    <property type="entry name" value="LRR_N_plant-typ"/>
</dbReference>
<dbReference type="KEGG" id="mcha:111017239"/>
<dbReference type="PANTHER" id="PTHR48006">
    <property type="entry name" value="LEUCINE-RICH REPEAT-CONTAINING PROTEIN DDB_G0281931-RELATED"/>
    <property type="match status" value="1"/>
</dbReference>
<dbReference type="GeneID" id="111017239"/>
<feature type="compositionally biased region" description="Low complexity" evidence="8">
    <location>
        <begin position="847"/>
        <end position="867"/>
    </location>
</feature>
<keyword evidence="2" id="KW-0433">Leucine-rich repeat</keyword>
<dbReference type="InterPro" id="IPR051824">
    <property type="entry name" value="LRR_Rcpt-Like_S/T_Kinase"/>
</dbReference>
<dbReference type="FunFam" id="1.10.510.10:FF:000448">
    <property type="entry name" value="Putative LRR receptor-like serine/threonine-protein kinase"/>
    <property type="match status" value="1"/>
</dbReference>
<reference evidence="13" key="1">
    <citation type="submission" date="2025-08" db="UniProtKB">
        <authorList>
            <consortium name="RefSeq"/>
        </authorList>
    </citation>
    <scope>IDENTIFICATION</scope>
</reference>
<feature type="signal peptide" evidence="10">
    <location>
        <begin position="1"/>
        <end position="20"/>
    </location>
</feature>
<dbReference type="InterPro" id="IPR001245">
    <property type="entry name" value="Ser-Thr/Tyr_kinase_cat_dom"/>
</dbReference>
<dbReference type="Proteomes" id="UP000504603">
    <property type="component" value="Unplaced"/>
</dbReference>
<proteinExistence type="predicted"/>
<feature type="region of interest" description="Disordered" evidence="8">
    <location>
        <begin position="845"/>
        <end position="896"/>
    </location>
</feature>
<evidence type="ECO:0000256" key="8">
    <source>
        <dbReference type="SAM" id="MobiDB-lite"/>
    </source>
</evidence>
<dbReference type="FunFam" id="3.80.10.10:FF:000561">
    <property type="entry name" value="Probable LRR receptor-like serine/threonine-protein kinase At2g16250"/>
    <property type="match status" value="1"/>
</dbReference>
<feature type="chain" id="PRO_5026999846" evidence="10">
    <location>
        <begin position="21"/>
        <end position="896"/>
    </location>
</feature>
<keyword evidence="6 9" id="KW-1133">Transmembrane helix</keyword>
<evidence type="ECO:0000256" key="10">
    <source>
        <dbReference type="SAM" id="SignalP"/>
    </source>
</evidence>
<dbReference type="InterPro" id="IPR001611">
    <property type="entry name" value="Leu-rich_rpt"/>
</dbReference>
<dbReference type="InterPro" id="IPR055414">
    <property type="entry name" value="LRR_R13L4/SHOC2-like"/>
</dbReference>
<dbReference type="Pfam" id="PF23598">
    <property type="entry name" value="LRR_14"/>
    <property type="match status" value="1"/>
</dbReference>
<keyword evidence="12" id="KW-1185">Reference proteome</keyword>
<feature type="compositionally biased region" description="Basic and acidic residues" evidence="8">
    <location>
        <begin position="887"/>
        <end position="896"/>
    </location>
</feature>
<dbReference type="AlphaFoldDB" id="A0A6J1D4L5"/>
<dbReference type="InterPro" id="IPR011009">
    <property type="entry name" value="Kinase-like_dom_sf"/>
</dbReference>
<evidence type="ECO:0000256" key="3">
    <source>
        <dbReference type="ARBA" id="ARBA00022692"/>
    </source>
</evidence>
<organism evidence="12 13">
    <name type="scientific">Momordica charantia</name>
    <name type="common">Bitter gourd</name>
    <name type="synonym">Balsam pear</name>
    <dbReference type="NCBI Taxonomy" id="3673"/>
    <lineage>
        <taxon>Eukaryota</taxon>
        <taxon>Viridiplantae</taxon>
        <taxon>Streptophyta</taxon>
        <taxon>Embryophyta</taxon>
        <taxon>Tracheophyta</taxon>
        <taxon>Spermatophyta</taxon>
        <taxon>Magnoliopsida</taxon>
        <taxon>eudicotyledons</taxon>
        <taxon>Gunneridae</taxon>
        <taxon>Pentapetalae</taxon>
        <taxon>rosids</taxon>
        <taxon>fabids</taxon>
        <taxon>Cucurbitales</taxon>
        <taxon>Cucurbitaceae</taxon>
        <taxon>Momordiceae</taxon>
        <taxon>Momordica</taxon>
    </lineage>
</organism>
<dbReference type="Pfam" id="PF07714">
    <property type="entry name" value="PK_Tyr_Ser-Thr"/>
    <property type="match status" value="1"/>
</dbReference>
<evidence type="ECO:0000313" key="12">
    <source>
        <dbReference type="Proteomes" id="UP000504603"/>
    </source>
</evidence>
<dbReference type="Gene3D" id="3.30.200.20">
    <property type="entry name" value="Phosphorylase Kinase, domain 1"/>
    <property type="match status" value="1"/>
</dbReference>
<dbReference type="Gene3D" id="3.80.10.10">
    <property type="entry name" value="Ribonuclease Inhibitor"/>
    <property type="match status" value="3"/>
</dbReference>
<keyword evidence="4 10" id="KW-0732">Signal</keyword>
<evidence type="ECO:0000256" key="4">
    <source>
        <dbReference type="ARBA" id="ARBA00022729"/>
    </source>
</evidence>
<dbReference type="PRINTS" id="PR00019">
    <property type="entry name" value="LEURICHRPT"/>
</dbReference>
<dbReference type="SUPFAM" id="SSF56112">
    <property type="entry name" value="Protein kinase-like (PK-like)"/>
    <property type="match status" value="1"/>
</dbReference>
<dbReference type="Pfam" id="PF08263">
    <property type="entry name" value="LRRNT_2"/>
    <property type="match status" value="1"/>
</dbReference>
<evidence type="ECO:0000256" key="7">
    <source>
        <dbReference type="ARBA" id="ARBA00023136"/>
    </source>
</evidence>
<evidence type="ECO:0000256" key="2">
    <source>
        <dbReference type="ARBA" id="ARBA00022614"/>
    </source>
</evidence>
<dbReference type="PANTHER" id="PTHR48006:SF50">
    <property type="entry name" value="OS03G0724300 PROTEIN"/>
    <property type="match status" value="1"/>
</dbReference>
<dbReference type="PROSITE" id="PS51450">
    <property type="entry name" value="LRR"/>
    <property type="match status" value="2"/>
</dbReference>
<dbReference type="GO" id="GO:0004674">
    <property type="term" value="F:protein serine/threonine kinase activity"/>
    <property type="evidence" value="ECO:0007669"/>
    <property type="project" value="UniProtKB-EC"/>
</dbReference>
<evidence type="ECO:0000256" key="9">
    <source>
        <dbReference type="SAM" id="Phobius"/>
    </source>
</evidence>
<comment type="subcellular location">
    <subcellularLocation>
        <location evidence="1">Membrane</location>
        <topology evidence="1">Single-pass type I membrane protein</topology>
    </subcellularLocation>
</comment>
<dbReference type="Gene3D" id="1.10.510.10">
    <property type="entry name" value="Transferase(Phosphotransferase) domain 1"/>
    <property type="match status" value="1"/>
</dbReference>
<accession>A0A6J1D4L5</accession>
<dbReference type="FunFam" id="3.30.200.20:FF:000433">
    <property type="entry name" value="Predicted protein"/>
    <property type="match status" value="1"/>
</dbReference>
<dbReference type="SMART" id="SM00369">
    <property type="entry name" value="LRR_TYP"/>
    <property type="match status" value="7"/>
</dbReference>
<keyword evidence="7 9" id="KW-0472">Membrane</keyword>
<dbReference type="FunFam" id="3.80.10.10:FF:000383">
    <property type="entry name" value="Leucine-rich repeat receptor protein kinase EMS1"/>
    <property type="match status" value="1"/>
</dbReference>
<dbReference type="GO" id="GO:0005524">
    <property type="term" value="F:ATP binding"/>
    <property type="evidence" value="ECO:0007669"/>
    <property type="project" value="InterPro"/>
</dbReference>
<evidence type="ECO:0000313" key="13">
    <source>
        <dbReference type="RefSeq" id="XP_022148628.1"/>
    </source>
</evidence>
<dbReference type="InterPro" id="IPR000719">
    <property type="entry name" value="Prot_kinase_dom"/>
</dbReference>
<dbReference type="InterPro" id="IPR032675">
    <property type="entry name" value="LRR_dom_sf"/>
</dbReference>
<feature type="domain" description="Protein kinase" evidence="11">
    <location>
        <begin position="514"/>
        <end position="799"/>
    </location>
</feature>
<protein>
    <submittedName>
        <fullName evidence="13">Probable LRR receptor-like serine/threonine-protein kinase At2g16250</fullName>
    </submittedName>
</protein>
<dbReference type="OrthoDB" id="676979at2759"/>